<evidence type="ECO:0000256" key="3">
    <source>
        <dbReference type="ARBA" id="ARBA00022801"/>
    </source>
</evidence>
<dbReference type="PANTHER" id="PTHR35005:SF1">
    <property type="entry name" value="2-AMINO-5-FORMYLAMINO-6-RIBOSYLAMINOPYRIMIDIN-4(3H)-ONE 5'-MONOPHOSPHATE DEFORMYLASE"/>
    <property type="match status" value="1"/>
</dbReference>
<reference evidence="6 7" key="1">
    <citation type="submission" date="2019-02" db="EMBL/GenBank/DDBJ databases">
        <title>Deep-cultivation of Planctomycetes and their phenomic and genomic characterization uncovers novel biology.</title>
        <authorList>
            <person name="Wiegand S."/>
            <person name="Jogler M."/>
            <person name="Boedeker C."/>
            <person name="Pinto D."/>
            <person name="Vollmers J."/>
            <person name="Rivas-Marin E."/>
            <person name="Kohn T."/>
            <person name="Peeters S.H."/>
            <person name="Heuer A."/>
            <person name="Rast P."/>
            <person name="Oberbeckmann S."/>
            <person name="Bunk B."/>
            <person name="Jeske O."/>
            <person name="Meyerdierks A."/>
            <person name="Storesund J.E."/>
            <person name="Kallscheuer N."/>
            <person name="Luecker S."/>
            <person name="Lage O.M."/>
            <person name="Pohl T."/>
            <person name="Merkel B.J."/>
            <person name="Hornburger P."/>
            <person name="Mueller R.-W."/>
            <person name="Bruemmer F."/>
            <person name="Labrenz M."/>
            <person name="Spormann A.M."/>
            <person name="Op den Camp H."/>
            <person name="Overmann J."/>
            <person name="Amann R."/>
            <person name="Jetten M.S.M."/>
            <person name="Mascher T."/>
            <person name="Medema M.H."/>
            <person name="Devos D.P."/>
            <person name="Kaster A.-K."/>
            <person name="Ovreas L."/>
            <person name="Rohde M."/>
            <person name="Galperin M.Y."/>
            <person name="Jogler C."/>
        </authorList>
    </citation>
    <scope>NUCLEOTIDE SEQUENCE [LARGE SCALE GENOMIC DNA]</scope>
    <source>
        <strain evidence="6 7">Mal48</strain>
    </source>
</reference>
<evidence type="ECO:0000256" key="2">
    <source>
        <dbReference type="ARBA" id="ARBA00022723"/>
    </source>
</evidence>
<evidence type="ECO:0000256" key="4">
    <source>
        <dbReference type="ARBA" id="ARBA00022833"/>
    </source>
</evidence>
<dbReference type="GO" id="GO:0046872">
    <property type="term" value="F:metal ion binding"/>
    <property type="evidence" value="ECO:0007669"/>
    <property type="project" value="UniProtKB-KW"/>
</dbReference>
<evidence type="ECO:0000256" key="1">
    <source>
        <dbReference type="ARBA" id="ARBA00001947"/>
    </source>
</evidence>
<name>A0A517QRB2_9PLAN</name>
<protein>
    <submittedName>
        <fullName evidence="6">Creatinine amidohydrolase</fullName>
    </submittedName>
</protein>
<gene>
    <name evidence="6" type="ORF">Mal48_34090</name>
</gene>
<dbReference type="InterPro" id="IPR024087">
    <property type="entry name" value="Creatininase-like_sf"/>
</dbReference>
<dbReference type="Gene3D" id="3.40.50.10310">
    <property type="entry name" value="Creatininase"/>
    <property type="match status" value="1"/>
</dbReference>
<keyword evidence="2" id="KW-0479">Metal-binding</keyword>
<dbReference type="Pfam" id="PF02633">
    <property type="entry name" value="Creatininase"/>
    <property type="match status" value="1"/>
</dbReference>
<sequence>MLEDYLPKRVNTGRWVPAYTLDALRELPEDTEFILPVCSLGTSYSDLEKLGKFILPPLFHEALTTDLKDRLLSRIVECFPTYASAENQNRVKIVELPEEDLPETESPRILAFSVDTAVEEHGPHLPLGTDTIQSYSVLERLASEFTGFHLARPLEYGQLTWGLPFGHSVDITTDLLTPYVTGYCNAVIDWLKPEALYVVDVHGSITHRQAIVDGIRKSNAGDWAFRWLHDPLPEFASERGDQHAGGVETILVERVSKDLLDSNWWPDRIDELAARQMSFEKAVELTPNLDGFCEFVKEHQSNGIIGDIHNYHRLDAKVLFDRMLDVARNDVQKLLEGEKSDSQSAGQDLW</sequence>
<dbReference type="SUPFAM" id="SSF102215">
    <property type="entry name" value="Creatininase"/>
    <property type="match status" value="1"/>
</dbReference>
<keyword evidence="4" id="KW-0862">Zinc</keyword>
<organism evidence="6 7">
    <name type="scientific">Thalassoglobus polymorphus</name>
    <dbReference type="NCBI Taxonomy" id="2527994"/>
    <lineage>
        <taxon>Bacteria</taxon>
        <taxon>Pseudomonadati</taxon>
        <taxon>Planctomycetota</taxon>
        <taxon>Planctomycetia</taxon>
        <taxon>Planctomycetales</taxon>
        <taxon>Planctomycetaceae</taxon>
        <taxon>Thalassoglobus</taxon>
    </lineage>
</organism>
<evidence type="ECO:0000256" key="5">
    <source>
        <dbReference type="ARBA" id="ARBA00024029"/>
    </source>
</evidence>
<dbReference type="InterPro" id="IPR003785">
    <property type="entry name" value="Creatininase/forma_Hydrolase"/>
</dbReference>
<dbReference type="AlphaFoldDB" id="A0A517QRB2"/>
<evidence type="ECO:0000313" key="7">
    <source>
        <dbReference type="Proteomes" id="UP000315724"/>
    </source>
</evidence>
<dbReference type="Proteomes" id="UP000315724">
    <property type="component" value="Chromosome"/>
</dbReference>
<dbReference type="PANTHER" id="PTHR35005">
    <property type="entry name" value="3-DEHYDRO-SCYLLO-INOSOSE HYDROLASE"/>
    <property type="match status" value="1"/>
</dbReference>
<evidence type="ECO:0000313" key="6">
    <source>
        <dbReference type="EMBL" id="QDT34149.1"/>
    </source>
</evidence>
<keyword evidence="3 6" id="KW-0378">Hydrolase</keyword>
<dbReference type="GO" id="GO:0009231">
    <property type="term" value="P:riboflavin biosynthetic process"/>
    <property type="evidence" value="ECO:0007669"/>
    <property type="project" value="TreeGrafter"/>
</dbReference>
<comment type="cofactor">
    <cofactor evidence="1">
        <name>Zn(2+)</name>
        <dbReference type="ChEBI" id="CHEBI:29105"/>
    </cofactor>
</comment>
<dbReference type="RefSeq" id="WP_197441750.1">
    <property type="nucleotide sequence ID" value="NZ_CP036267.1"/>
</dbReference>
<keyword evidence="7" id="KW-1185">Reference proteome</keyword>
<dbReference type="EMBL" id="CP036267">
    <property type="protein sequence ID" value="QDT34149.1"/>
    <property type="molecule type" value="Genomic_DNA"/>
</dbReference>
<dbReference type="GO" id="GO:0016811">
    <property type="term" value="F:hydrolase activity, acting on carbon-nitrogen (but not peptide) bonds, in linear amides"/>
    <property type="evidence" value="ECO:0007669"/>
    <property type="project" value="TreeGrafter"/>
</dbReference>
<proteinExistence type="inferred from homology"/>
<dbReference type="KEGG" id="tpol:Mal48_34090"/>
<accession>A0A517QRB2</accession>
<comment type="similarity">
    <text evidence="5">Belongs to the creatininase superfamily.</text>
</comment>